<dbReference type="AlphaFoldDB" id="A0A4R8IY61"/>
<gene>
    <name evidence="1" type="ORF">EDC23_1251</name>
</gene>
<reference evidence="1 2" key="1">
    <citation type="submission" date="2019-03" db="EMBL/GenBank/DDBJ databases">
        <title>Genomic Encyclopedia of Type Strains, Phase IV (KMG-IV): sequencing the most valuable type-strain genomes for metagenomic binning, comparative biology and taxonomic classification.</title>
        <authorList>
            <person name="Goeker M."/>
        </authorList>
    </citation>
    <scope>NUCLEOTIDE SEQUENCE [LARGE SCALE GENOMIC DNA]</scope>
    <source>
        <strain evidence="1 2">DSM 16326</strain>
    </source>
</reference>
<proteinExistence type="predicted"/>
<dbReference type="Proteomes" id="UP000294914">
    <property type="component" value="Unassembled WGS sequence"/>
</dbReference>
<evidence type="ECO:0000313" key="1">
    <source>
        <dbReference type="EMBL" id="TDY02867.1"/>
    </source>
</evidence>
<name>A0A4R8IY61_9GAMM</name>
<dbReference type="OrthoDB" id="194359at2"/>
<accession>A0A4R8IY61</accession>
<evidence type="ECO:0000313" key="2">
    <source>
        <dbReference type="Proteomes" id="UP000294914"/>
    </source>
</evidence>
<keyword evidence="2" id="KW-1185">Reference proteome</keyword>
<dbReference type="EMBL" id="SOQX01000002">
    <property type="protein sequence ID" value="TDY02867.1"/>
    <property type="molecule type" value="Genomic_DNA"/>
</dbReference>
<organism evidence="1 2">
    <name type="scientific">Thiohalophilus thiocyanatoxydans</name>
    <dbReference type="NCBI Taxonomy" id="381308"/>
    <lineage>
        <taxon>Bacteria</taxon>
        <taxon>Pseudomonadati</taxon>
        <taxon>Pseudomonadota</taxon>
        <taxon>Gammaproteobacteria</taxon>
        <taxon>Thiohalomonadales</taxon>
        <taxon>Thiohalophilaceae</taxon>
        <taxon>Thiohalophilus</taxon>
    </lineage>
</organism>
<comment type="caution">
    <text evidence="1">The sequence shown here is derived from an EMBL/GenBank/DDBJ whole genome shotgun (WGS) entry which is preliminary data.</text>
</comment>
<protein>
    <submittedName>
        <fullName evidence="1">Uncharacterized protein</fullName>
    </submittedName>
</protein>
<sequence>MNLKPQDVLFLLKLVTLGKKHWSFNKLAVELGMSPSEVHAAAKRALAARLAVKEGDTIWPNIRNLEDFLLHGIQYVFVPDRGGLNRGMPTAHAAAPMDAWFMAEKEPPPVWPDPEGEVRGESFSPLYKSAPVAAKHDSDLYEMLALVDAVRGGRARERDIAKKELKKRLEHYG</sequence>